<dbReference type="EMBL" id="HG684233">
    <property type="protein sequence ID" value="CDJ32497.1"/>
    <property type="molecule type" value="Genomic_DNA"/>
</dbReference>
<comment type="subcellular location">
    <subcellularLocation>
        <location evidence="1">Nucleus</location>
    </subcellularLocation>
</comment>
<dbReference type="Proteomes" id="UP000030744">
    <property type="component" value="Unassembled WGS sequence"/>
</dbReference>
<keyword evidence="9" id="KW-1185">Reference proteome</keyword>
<protein>
    <submittedName>
        <fullName evidence="8">RNA polymerase Rpb7, N-terminal domain-containing protein, putative</fullName>
    </submittedName>
</protein>
<feature type="domain" description="RNA polymerase III subunit Rpc25" evidence="7">
    <location>
        <begin position="164"/>
        <end position="235"/>
    </location>
</feature>
<evidence type="ECO:0000256" key="4">
    <source>
        <dbReference type="ARBA" id="ARBA00023163"/>
    </source>
</evidence>
<evidence type="ECO:0000259" key="6">
    <source>
        <dbReference type="Pfam" id="PF03876"/>
    </source>
</evidence>
<dbReference type="RefSeq" id="XP_013355062.1">
    <property type="nucleotide sequence ID" value="XM_013499608.1"/>
</dbReference>
<reference evidence="8" key="2">
    <citation type="submission" date="2013-10" db="EMBL/GenBank/DDBJ databases">
        <authorList>
            <person name="Aslett M."/>
        </authorList>
    </citation>
    <scope>NUCLEOTIDE SEQUENCE [LARGE SCALE GENOMIC DNA]</scope>
    <source>
        <strain evidence="8">Houghton</strain>
    </source>
</reference>
<evidence type="ECO:0000313" key="8">
    <source>
        <dbReference type="EMBL" id="CDJ32497.1"/>
    </source>
</evidence>
<evidence type="ECO:0000256" key="1">
    <source>
        <dbReference type="ARBA" id="ARBA00004123"/>
    </source>
</evidence>
<dbReference type="VEuPathDB" id="ToxoDB:EMH_0012700"/>
<keyword evidence="5" id="KW-0539">Nucleus</keyword>
<organism evidence="8 9">
    <name type="scientific">Eimeria mitis</name>
    <dbReference type="NCBI Taxonomy" id="44415"/>
    <lineage>
        <taxon>Eukaryota</taxon>
        <taxon>Sar</taxon>
        <taxon>Alveolata</taxon>
        <taxon>Apicomplexa</taxon>
        <taxon>Conoidasida</taxon>
        <taxon>Coccidia</taxon>
        <taxon>Eucoccidiorida</taxon>
        <taxon>Eimeriorina</taxon>
        <taxon>Eimeriidae</taxon>
        <taxon>Eimeria</taxon>
    </lineage>
</organism>
<dbReference type="AlphaFoldDB" id="U6K8H9"/>
<comment type="similarity">
    <text evidence="2">Belongs to the eukaryotic RPB7/RPC8 RNA polymerase subunit family.</text>
</comment>
<feature type="domain" description="RNA polymerase III subunit Rpc25" evidence="7">
    <location>
        <begin position="88"/>
        <end position="129"/>
    </location>
</feature>
<evidence type="ECO:0000256" key="5">
    <source>
        <dbReference type="ARBA" id="ARBA00023242"/>
    </source>
</evidence>
<dbReference type="PANTHER" id="PTHR12709:SF1">
    <property type="entry name" value="DNA-DIRECTED RNA POLYMERASE III SUBUNIT RPC8"/>
    <property type="match status" value="1"/>
</dbReference>
<dbReference type="GeneID" id="25376233"/>
<dbReference type="GO" id="GO:0005666">
    <property type="term" value="C:RNA polymerase III complex"/>
    <property type="evidence" value="ECO:0007669"/>
    <property type="project" value="TreeGrafter"/>
</dbReference>
<feature type="domain" description="RNA polymerase Rpb7-like N-terminal" evidence="6">
    <location>
        <begin position="14"/>
        <end position="69"/>
    </location>
</feature>
<dbReference type="InterPro" id="IPR036898">
    <property type="entry name" value="RNA_pol_Rpb7-like_N_sf"/>
</dbReference>
<evidence type="ECO:0000259" key="7">
    <source>
        <dbReference type="Pfam" id="PF08292"/>
    </source>
</evidence>
<dbReference type="InterPro" id="IPR045113">
    <property type="entry name" value="Rpb7-like"/>
</dbReference>
<dbReference type="SUPFAM" id="SSF88798">
    <property type="entry name" value="N-terminal, heterodimerisation domain of RBP7 (RpoE)"/>
    <property type="match status" value="1"/>
</dbReference>
<evidence type="ECO:0000313" key="9">
    <source>
        <dbReference type="Proteomes" id="UP000030744"/>
    </source>
</evidence>
<name>U6K8H9_9EIME</name>
<gene>
    <name evidence="8" type="ORF">EMH_0012700</name>
</gene>
<dbReference type="Gene3D" id="3.30.1490.120">
    <property type="entry name" value="RNA polymerase Rpb7-like, N-terminal domain"/>
    <property type="match status" value="1"/>
</dbReference>
<dbReference type="Pfam" id="PF03876">
    <property type="entry name" value="SHS2_Rpb7-N"/>
    <property type="match status" value="1"/>
</dbReference>
<sequence length="236" mass="25193">MKGEGMFIISLLQDTLSVDPSLLGRPLEPVLRETIALKYTNKVLKDLGLFVCLYEITEVTGAPILPSTGKARYIVCFKAVIFRPFIGEVLQGIVRESSSSGIAVDMEFFKDVKIPASNLREPKACEETTTAAAAAAAAAAGAAADTAAAAAAAAAEKEGKTNAAAAVWSWCFEGHRLTYDLGAPIRFRVSDVVFAKEETAAQKKYALVANEETYIPPMVIIGEANADGLGMLSWWQ</sequence>
<dbReference type="OrthoDB" id="10256606at2759"/>
<dbReference type="InterPro" id="IPR013238">
    <property type="entry name" value="RNA_pol_III_Rbc25"/>
</dbReference>
<dbReference type="PANTHER" id="PTHR12709">
    <property type="entry name" value="DNA-DIRECTED RNA POLYMERASE II, III"/>
    <property type="match status" value="1"/>
</dbReference>
<accession>U6K8H9</accession>
<dbReference type="InterPro" id="IPR005576">
    <property type="entry name" value="Rpb7-like_N"/>
</dbReference>
<dbReference type="Pfam" id="PF08292">
    <property type="entry name" value="RNA_pol_Rbc25"/>
    <property type="match status" value="2"/>
</dbReference>
<dbReference type="GO" id="GO:0006384">
    <property type="term" value="P:transcription initiation at RNA polymerase III promoter"/>
    <property type="evidence" value="ECO:0007669"/>
    <property type="project" value="TreeGrafter"/>
</dbReference>
<evidence type="ECO:0000256" key="2">
    <source>
        <dbReference type="ARBA" id="ARBA00009307"/>
    </source>
</evidence>
<evidence type="ECO:0000256" key="3">
    <source>
        <dbReference type="ARBA" id="ARBA00022478"/>
    </source>
</evidence>
<reference evidence="8" key="1">
    <citation type="submission" date="2013-10" db="EMBL/GenBank/DDBJ databases">
        <title>Genomic analysis of the causative agents of coccidiosis in chickens.</title>
        <authorList>
            <person name="Reid A.J."/>
            <person name="Blake D."/>
            <person name="Billington K."/>
            <person name="Browne H."/>
            <person name="Dunn M."/>
            <person name="Hung S."/>
            <person name="Kawahara F."/>
            <person name="Miranda-Saavedra D."/>
            <person name="Mourier T."/>
            <person name="Nagra H."/>
            <person name="Otto T.D."/>
            <person name="Rawlings N."/>
            <person name="Sanchez A."/>
            <person name="Sanders M."/>
            <person name="Subramaniam C."/>
            <person name="Tay Y."/>
            <person name="Dear P."/>
            <person name="Doerig C."/>
            <person name="Gruber A."/>
            <person name="Parkinson J."/>
            <person name="Shirley M."/>
            <person name="Wan K.L."/>
            <person name="Berriman M."/>
            <person name="Tomley F."/>
            <person name="Pain A."/>
        </authorList>
    </citation>
    <scope>NUCLEOTIDE SEQUENCE [LARGE SCALE GENOMIC DNA]</scope>
    <source>
        <strain evidence="8">Houghton</strain>
    </source>
</reference>
<keyword evidence="4" id="KW-0804">Transcription</keyword>
<dbReference type="InterPro" id="IPR012340">
    <property type="entry name" value="NA-bd_OB-fold"/>
</dbReference>
<keyword evidence="3" id="KW-0240">DNA-directed RNA polymerase</keyword>
<proteinExistence type="inferred from homology"/>
<dbReference type="Gene3D" id="2.40.50.140">
    <property type="entry name" value="Nucleic acid-binding proteins"/>
    <property type="match status" value="1"/>
</dbReference>